<reference evidence="1 2" key="1">
    <citation type="submission" date="2017-10" db="EMBL/GenBank/DDBJ databases">
        <title>genome sequences of Staph epi in chlorhexidine trial.</title>
        <authorList>
            <person name="Greninger A.L."/>
            <person name="Addetia A."/>
            <person name="Qin X."/>
            <person name="Zerr D."/>
        </authorList>
    </citation>
    <scope>NUCLEOTIDE SEQUENCE [LARGE SCALE GENOMIC DNA]</scope>
    <source>
        <strain evidence="1 2">SCH-17</strain>
    </source>
</reference>
<dbReference type="Proteomes" id="UP000228502">
    <property type="component" value="Unassembled WGS sequence"/>
</dbReference>
<dbReference type="EMBL" id="PEJG01000084">
    <property type="protein sequence ID" value="PIH09003.1"/>
    <property type="molecule type" value="Genomic_DNA"/>
</dbReference>
<name>A0AAE5V5Q4_STAEP</name>
<dbReference type="RefSeq" id="WP_002484406.1">
    <property type="nucleotide sequence ID" value="NZ_CAJUVJ010000026.1"/>
</dbReference>
<evidence type="ECO:0000313" key="2">
    <source>
        <dbReference type="Proteomes" id="UP000228502"/>
    </source>
</evidence>
<gene>
    <name evidence="1" type="ORF">CTJ08_13390</name>
</gene>
<accession>A0AAE5V5Q4</accession>
<comment type="caution">
    <text evidence="1">The sequence shown here is derived from an EMBL/GenBank/DDBJ whole genome shotgun (WGS) entry which is preliminary data.</text>
</comment>
<dbReference type="AlphaFoldDB" id="A0AAE5V5Q4"/>
<organism evidence="1 2">
    <name type="scientific">Staphylococcus epidermidis</name>
    <dbReference type="NCBI Taxonomy" id="1282"/>
    <lineage>
        <taxon>Bacteria</taxon>
        <taxon>Bacillati</taxon>
        <taxon>Bacillota</taxon>
        <taxon>Bacilli</taxon>
        <taxon>Bacillales</taxon>
        <taxon>Staphylococcaceae</taxon>
        <taxon>Staphylococcus</taxon>
    </lineage>
</organism>
<proteinExistence type="predicted"/>
<evidence type="ECO:0000313" key="1">
    <source>
        <dbReference type="EMBL" id="PIH09003.1"/>
    </source>
</evidence>
<sequence>MIKEEILINNISDSKDIYMLDMLLDEQKAQFYDHRNDTFFIIDLEKYGLLETINNDENNVGNLYELPIQK</sequence>
<protein>
    <submittedName>
        <fullName evidence="1">Uncharacterized protein</fullName>
    </submittedName>
</protein>